<organism evidence="2 3">
    <name type="scientific">Diversispora epigaea</name>
    <dbReference type="NCBI Taxonomy" id="1348612"/>
    <lineage>
        <taxon>Eukaryota</taxon>
        <taxon>Fungi</taxon>
        <taxon>Fungi incertae sedis</taxon>
        <taxon>Mucoromycota</taxon>
        <taxon>Glomeromycotina</taxon>
        <taxon>Glomeromycetes</taxon>
        <taxon>Diversisporales</taxon>
        <taxon>Diversisporaceae</taxon>
        <taxon>Diversispora</taxon>
    </lineage>
</organism>
<evidence type="ECO:0000313" key="2">
    <source>
        <dbReference type="EMBL" id="RHZ63159.1"/>
    </source>
</evidence>
<gene>
    <name evidence="2" type="ORF">Glove_332g5</name>
</gene>
<name>A0A397HJI0_9GLOM</name>
<evidence type="ECO:0000256" key="1">
    <source>
        <dbReference type="SAM" id="MobiDB-lite"/>
    </source>
</evidence>
<accession>A0A397HJI0</accession>
<feature type="region of interest" description="Disordered" evidence="1">
    <location>
        <begin position="111"/>
        <end position="250"/>
    </location>
</feature>
<reference evidence="2 3" key="1">
    <citation type="submission" date="2018-08" db="EMBL/GenBank/DDBJ databases">
        <title>Genome and evolution of the arbuscular mycorrhizal fungus Diversispora epigaea (formerly Glomus versiforme) and its bacterial endosymbionts.</title>
        <authorList>
            <person name="Sun X."/>
            <person name="Fei Z."/>
            <person name="Harrison M."/>
        </authorList>
    </citation>
    <scope>NUCLEOTIDE SEQUENCE [LARGE SCALE GENOMIC DNA]</scope>
    <source>
        <strain evidence="2 3">IT104</strain>
    </source>
</reference>
<dbReference type="EMBL" id="PQFF01000303">
    <property type="protein sequence ID" value="RHZ63159.1"/>
    <property type="molecule type" value="Genomic_DNA"/>
</dbReference>
<feature type="compositionally biased region" description="Acidic residues" evidence="1">
    <location>
        <begin position="179"/>
        <end position="191"/>
    </location>
</feature>
<feature type="compositionally biased region" description="Basic residues" evidence="1">
    <location>
        <begin position="221"/>
        <end position="232"/>
    </location>
</feature>
<sequence length="567" mass="64843">MTFFKKPAKYWTFDAIASHYCKHDDKVFRILNNIKKDLQRRAGMEDSDAQKAKELLDSGWRKLVTDVKTRVTVDQIRSKATTSTFADGAESMSKVRNVILGDINAIASTSTSTTFEEPLKGYEECEDSSDSDYDEKVNNTKETDKRKSNDSDYGPDNNSSTSSDSDHNKKKKPLKGYEECEDSSDSDYDEKETDKRKSNDSDVSDYGPDNNSSTSSDSDHNKKKKYRVKARRGVNVPRTPSPRPTNKADTIITPQKPILSKKSAQYLHNRIEIKTNDQHAILKTKEVSIQIPGTIYEWLAKTLSTSREEFRTATMVPLKPEESKNLHHFRLVCEMILCDFYYMTQRGQLDRNIGERTYTVERIVPLFKALQSVYCEFKFHWIEIQVNSIKEMQKAFPNFDLIINKADGIGIKASSNHAVIFIEVSGGPSNPEEKHIKDDAEKLLKEATFGLVSILRNYLDKSADMAKNVKVYTIQCIGDRMTLSEFSLNEKYRYKTSQIKSARLPFSFVEVADYLEVFELLYALIDGLENQTKELHKLRLSLNNSVPKVRDWLWVPDTIATWTSGSL</sequence>
<dbReference type="OrthoDB" id="2404656at2759"/>
<protein>
    <submittedName>
        <fullName evidence="2">Uncharacterized protein</fullName>
    </submittedName>
</protein>
<feature type="compositionally biased region" description="Acidic residues" evidence="1">
    <location>
        <begin position="124"/>
        <end position="133"/>
    </location>
</feature>
<keyword evidence="3" id="KW-1185">Reference proteome</keyword>
<dbReference type="AlphaFoldDB" id="A0A397HJI0"/>
<proteinExistence type="predicted"/>
<feature type="compositionally biased region" description="Basic and acidic residues" evidence="1">
    <location>
        <begin position="134"/>
        <end position="150"/>
    </location>
</feature>
<dbReference type="Proteomes" id="UP000266861">
    <property type="component" value="Unassembled WGS sequence"/>
</dbReference>
<evidence type="ECO:0000313" key="3">
    <source>
        <dbReference type="Proteomes" id="UP000266861"/>
    </source>
</evidence>
<comment type="caution">
    <text evidence="2">The sequence shown here is derived from an EMBL/GenBank/DDBJ whole genome shotgun (WGS) entry which is preliminary data.</text>
</comment>